<proteinExistence type="predicted"/>
<evidence type="ECO:0000313" key="2">
    <source>
        <dbReference type="EMBL" id="KZS96596.1"/>
    </source>
</evidence>
<accession>A0A164Y5G8</accession>
<name>A0A164Y5G8_9AGAM</name>
<feature type="region of interest" description="Disordered" evidence="1">
    <location>
        <begin position="518"/>
        <end position="689"/>
    </location>
</feature>
<feature type="compositionally biased region" description="Low complexity" evidence="1">
    <location>
        <begin position="463"/>
        <end position="476"/>
    </location>
</feature>
<feature type="compositionally biased region" description="Pro residues" evidence="1">
    <location>
        <begin position="252"/>
        <end position="266"/>
    </location>
</feature>
<gene>
    <name evidence="2" type="ORF">SISNIDRAFT_482394</name>
</gene>
<sequence>MSVVTRRTSEGNLRLVSSLLVWQTREKSNNRQPIQPKASHLPPAFSSSSLPHLPPTNQTTIYQDQSPSLGGLQPPVPAYLSHHPRLRDRGPPKSSPLTGPSISHSLSGEISLNDSMDDLPSGHSTADESGGPSSNSRSEKRMSRARPNRISGVPSNYTYSSLSQPGSRASSPGLDEIDLSQFPLPNSSSARKDKGKGRERDSVVFSDDLQASLSSLRPPSPSPSGSGSHSPSGASSTAPRPKSILRTSTSQYPPPNPLYDPLPSSSPSPSSHPARRPGPTPIPPLPTYSNPDPSFHYSKQAQKDVHENGAWLTSTSAPSFSRFRLKGEGVVMPVKAPVGYRSRSSGAGATGREPGANVGSGGVGGGGRKSESEVYTRASGSGLKRTDTNKTAPAHPSHSTKDKEVDTSKSLRSRLSIRSVSGLASLSRHRDTQASAVPPIPTVIVTPHSRSASMATVDEKRSSLLSPSFTPTLAPTPSHPLPHPHANGHAHGNGSAGGILDSSAEAEYFAVHTLEPVPESISSSGHLSRGKKGSSGSSSVDITELGERSTPPPLSGAGVGKSTKAMTINGTVKDPKEKDGKEVKGSLLGRTRTMSFFRSKSTKTPRAPVTIPVVVPSIPPSSGSTPTQASTSASKTKPITVKAPSESHAHTHHTHRHHQPSSVPLPTANGTAVLTDSLPSPSSSIESSVSASSISPSMASSLAASSTSVVSPPVLSKVDPISTISAVGGGENKDVGTGASMSVSGKKGFGFGGKIWKRVF</sequence>
<feature type="compositionally biased region" description="Polar residues" evidence="1">
    <location>
        <begin position="592"/>
        <end position="604"/>
    </location>
</feature>
<feature type="compositionally biased region" description="Polar residues" evidence="1">
    <location>
        <begin position="660"/>
        <end position="674"/>
    </location>
</feature>
<feature type="compositionally biased region" description="Polar residues" evidence="1">
    <location>
        <begin position="45"/>
        <end position="68"/>
    </location>
</feature>
<feature type="compositionally biased region" description="Pro residues" evidence="1">
    <location>
        <begin position="276"/>
        <end position="286"/>
    </location>
</feature>
<protein>
    <submittedName>
        <fullName evidence="2">Uncharacterized protein</fullName>
    </submittedName>
</protein>
<feature type="compositionally biased region" description="Low complexity" evidence="1">
    <location>
        <begin position="410"/>
        <end position="423"/>
    </location>
</feature>
<evidence type="ECO:0000313" key="3">
    <source>
        <dbReference type="Proteomes" id="UP000076722"/>
    </source>
</evidence>
<feature type="compositionally biased region" description="Low complexity" evidence="1">
    <location>
        <begin position="484"/>
        <end position="493"/>
    </location>
</feature>
<feature type="compositionally biased region" description="Polar residues" evidence="1">
    <location>
        <begin position="95"/>
        <end position="114"/>
    </location>
</feature>
<feature type="compositionally biased region" description="Basic and acidic residues" evidence="1">
    <location>
        <begin position="399"/>
        <end position="409"/>
    </location>
</feature>
<feature type="compositionally biased region" description="Basic residues" evidence="1">
    <location>
        <begin position="650"/>
        <end position="659"/>
    </location>
</feature>
<organism evidence="2 3">
    <name type="scientific">Sistotremastrum niveocremeum HHB9708</name>
    <dbReference type="NCBI Taxonomy" id="1314777"/>
    <lineage>
        <taxon>Eukaryota</taxon>
        <taxon>Fungi</taxon>
        <taxon>Dikarya</taxon>
        <taxon>Basidiomycota</taxon>
        <taxon>Agaricomycotina</taxon>
        <taxon>Agaricomycetes</taxon>
        <taxon>Sistotremastrales</taxon>
        <taxon>Sistotremastraceae</taxon>
        <taxon>Sertulicium</taxon>
        <taxon>Sertulicium niveocremeum</taxon>
    </lineage>
</organism>
<feature type="compositionally biased region" description="Low complexity" evidence="1">
    <location>
        <begin position="677"/>
        <end position="689"/>
    </location>
</feature>
<evidence type="ECO:0000256" key="1">
    <source>
        <dbReference type="SAM" id="MobiDB-lite"/>
    </source>
</evidence>
<feature type="compositionally biased region" description="Gly residues" evidence="1">
    <location>
        <begin position="358"/>
        <end position="367"/>
    </location>
</feature>
<dbReference type="EMBL" id="KV419398">
    <property type="protein sequence ID" value="KZS96596.1"/>
    <property type="molecule type" value="Genomic_DNA"/>
</dbReference>
<dbReference type="AlphaFoldDB" id="A0A164Y5G8"/>
<feature type="compositionally biased region" description="Basic and acidic residues" evidence="1">
    <location>
        <begin position="190"/>
        <end position="202"/>
    </location>
</feature>
<feature type="compositionally biased region" description="Basic and acidic residues" evidence="1">
    <location>
        <begin position="573"/>
        <end position="584"/>
    </location>
</feature>
<feature type="region of interest" description="Disordered" evidence="1">
    <location>
        <begin position="27"/>
        <end position="500"/>
    </location>
</feature>
<feature type="compositionally biased region" description="Polar residues" evidence="1">
    <location>
        <begin position="153"/>
        <end position="170"/>
    </location>
</feature>
<feature type="compositionally biased region" description="Low complexity" evidence="1">
    <location>
        <begin position="608"/>
        <end position="627"/>
    </location>
</feature>
<reference evidence="2 3" key="1">
    <citation type="journal article" date="2016" name="Mol. Biol. Evol.">
        <title>Comparative Genomics of Early-Diverging Mushroom-Forming Fungi Provides Insights into the Origins of Lignocellulose Decay Capabilities.</title>
        <authorList>
            <person name="Nagy L.G."/>
            <person name="Riley R."/>
            <person name="Tritt A."/>
            <person name="Adam C."/>
            <person name="Daum C."/>
            <person name="Floudas D."/>
            <person name="Sun H."/>
            <person name="Yadav J.S."/>
            <person name="Pangilinan J."/>
            <person name="Larsson K.H."/>
            <person name="Matsuura K."/>
            <person name="Barry K."/>
            <person name="Labutti K."/>
            <person name="Kuo R."/>
            <person name="Ohm R.A."/>
            <person name="Bhattacharya S.S."/>
            <person name="Shirouzu T."/>
            <person name="Yoshinaga Y."/>
            <person name="Martin F.M."/>
            <person name="Grigoriev I.V."/>
            <person name="Hibbett D.S."/>
        </authorList>
    </citation>
    <scope>NUCLEOTIDE SEQUENCE [LARGE SCALE GENOMIC DNA]</scope>
    <source>
        <strain evidence="2 3">HHB9708</strain>
    </source>
</reference>
<feature type="compositionally biased region" description="Polar residues" evidence="1">
    <location>
        <begin position="628"/>
        <end position="637"/>
    </location>
</feature>
<feature type="compositionally biased region" description="Low complexity" evidence="1">
    <location>
        <begin position="209"/>
        <end position="239"/>
    </location>
</feature>
<keyword evidence="3" id="KW-1185">Reference proteome</keyword>
<dbReference type="Proteomes" id="UP000076722">
    <property type="component" value="Unassembled WGS sequence"/>
</dbReference>